<dbReference type="InterPro" id="IPR027417">
    <property type="entry name" value="P-loop_NTPase"/>
</dbReference>
<organism evidence="5 6">
    <name type="scientific">Candidatus Buchananbacteria bacterium RIFCSPHIGHO2_02_FULL_56_16</name>
    <dbReference type="NCBI Taxonomy" id="1797542"/>
    <lineage>
        <taxon>Bacteria</taxon>
        <taxon>Candidatus Buchananiibacteriota</taxon>
    </lineage>
</organism>
<dbReference type="EMBL" id="MHIL01000016">
    <property type="protein sequence ID" value="OGY51684.1"/>
    <property type="molecule type" value="Genomic_DNA"/>
</dbReference>
<keyword evidence="2" id="KW-0547">Nucleotide-binding</keyword>
<keyword evidence="3 5" id="KW-0067">ATP-binding</keyword>
<evidence type="ECO:0000313" key="6">
    <source>
        <dbReference type="Proteomes" id="UP000177310"/>
    </source>
</evidence>
<dbReference type="SUPFAM" id="SSF52540">
    <property type="entry name" value="P-loop containing nucleoside triphosphate hydrolases"/>
    <property type="match status" value="1"/>
</dbReference>
<dbReference type="PROSITE" id="PS00211">
    <property type="entry name" value="ABC_TRANSPORTER_1"/>
    <property type="match status" value="1"/>
</dbReference>
<feature type="domain" description="ABC transporter" evidence="4">
    <location>
        <begin position="5"/>
        <end position="266"/>
    </location>
</feature>
<dbReference type="GO" id="GO:0016887">
    <property type="term" value="F:ATP hydrolysis activity"/>
    <property type="evidence" value="ECO:0007669"/>
    <property type="project" value="InterPro"/>
</dbReference>
<dbReference type="InterPro" id="IPR003439">
    <property type="entry name" value="ABC_transporter-like_ATP-bd"/>
</dbReference>
<comment type="caution">
    <text evidence="5">The sequence shown here is derived from an EMBL/GenBank/DDBJ whole genome shotgun (WGS) entry which is preliminary data.</text>
</comment>
<name>A0A1G1YHF4_9BACT</name>
<gene>
    <name evidence="5" type="ORF">A3J59_00185</name>
</gene>
<dbReference type="PANTHER" id="PTHR43423">
    <property type="entry name" value="ABC TRANSPORTER I FAMILY MEMBER 17"/>
    <property type="match status" value="1"/>
</dbReference>
<sequence length="271" mass="30330">MPPVISGHNVNVWYNGLHALKDASLEIAERQITAFIGASGSGKSTLLRCLNRMLDTIPTARATGEIFYRGQNVFAPDMDVMALRRRVGMVFQNPTPFPKSIYDNIAYGLELQGYVNRRRIGLLRRQPIDPQAMAASTDRLDRAVMQSLQDAALWDEVKDRLHKSALGLSGGQQQRLCIARSITVQPDVLLLDEPCSELDPISTRKIEDFLLALKRDYTIVIVTHNMHQARRISDETCFFHLGELIEQGPTGVVFATPRHPLTRDYLSGAFG</sequence>
<evidence type="ECO:0000259" key="4">
    <source>
        <dbReference type="PROSITE" id="PS50893"/>
    </source>
</evidence>
<dbReference type="PROSITE" id="PS50893">
    <property type="entry name" value="ABC_TRANSPORTER_2"/>
    <property type="match status" value="1"/>
</dbReference>
<dbReference type="InterPro" id="IPR017871">
    <property type="entry name" value="ABC_transporter-like_CS"/>
</dbReference>
<accession>A0A1G1YHF4</accession>
<dbReference type="Proteomes" id="UP000177310">
    <property type="component" value="Unassembled WGS sequence"/>
</dbReference>
<keyword evidence="1" id="KW-0813">Transport</keyword>
<proteinExistence type="predicted"/>
<dbReference type="InterPro" id="IPR003593">
    <property type="entry name" value="AAA+_ATPase"/>
</dbReference>
<dbReference type="GO" id="GO:0016020">
    <property type="term" value="C:membrane"/>
    <property type="evidence" value="ECO:0007669"/>
    <property type="project" value="InterPro"/>
</dbReference>
<dbReference type="Gene3D" id="3.40.50.300">
    <property type="entry name" value="P-loop containing nucleotide triphosphate hydrolases"/>
    <property type="match status" value="1"/>
</dbReference>
<dbReference type="GO" id="GO:0005524">
    <property type="term" value="F:ATP binding"/>
    <property type="evidence" value="ECO:0007669"/>
    <property type="project" value="UniProtKB-KW"/>
</dbReference>
<dbReference type="PANTHER" id="PTHR43423:SF1">
    <property type="entry name" value="ABC TRANSPORTER I FAMILY MEMBER 17"/>
    <property type="match status" value="1"/>
</dbReference>
<dbReference type="NCBIfam" id="TIGR00972">
    <property type="entry name" value="3a0107s01c2"/>
    <property type="match status" value="1"/>
</dbReference>
<dbReference type="SMART" id="SM00382">
    <property type="entry name" value="AAA"/>
    <property type="match status" value="1"/>
</dbReference>
<reference evidence="5 6" key="1">
    <citation type="journal article" date="2016" name="Nat. Commun.">
        <title>Thousands of microbial genomes shed light on interconnected biogeochemical processes in an aquifer system.</title>
        <authorList>
            <person name="Anantharaman K."/>
            <person name="Brown C.T."/>
            <person name="Hug L.A."/>
            <person name="Sharon I."/>
            <person name="Castelle C.J."/>
            <person name="Probst A.J."/>
            <person name="Thomas B.C."/>
            <person name="Singh A."/>
            <person name="Wilkins M.J."/>
            <person name="Karaoz U."/>
            <person name="Brodie E.L."/>
            <person name="Williams K.H."/>
            <person name="Hubbard S.S."/>
            <person name="Banfield J.F."/>
        </authorList>
    </citation>
    <scope>NUCLEOTIDE SEQUENCE [LARGE SCALE GENOMIC DNA]</scope>
</reference>
<dbReference type="STRING" id="1797542.A3J59_00185"/>
<dbReference type="GO" id="GO:0035435">
    <property type="term" value="P:phosphate ion transmembrane transport"/>
    <property type="evidence" value="ECO:0007669"/>
    <property type="project" value="InterPro"/>
</dbReference>
<dbReference type="GO" id="GO:0005315">
    <property type="term" value="F:phosphate transmembrane transporter activity"/>
    <property type="evidence" value="ECO:0007669"/>
    <property type="project" value="InterPro"/>
</dbReference>
<dbReference type="AlphaFoldDB" id="A0A1G1YHF4"/>
<evidence type="ECO:0000313" key="5">
    <source>
        <dbReference type="EMBL" id="OGY51684.1"/>
    </source>
</evidence>
<evidence type="ECO:0000256" key="1">
    <source>
        <dbReference type="ARBA" id="ARBA00022448"/>
    </source>
</evidence>
<evidence type="ECO:0000256" key="2">
    <source>
        <dbReference type="ARBA" id="ARBA00022741"/>
    </source>
</evidence>
<dbReference type="Pfam" id="PF00005">
    <property type="entry name" value="ABC_tran"/>
    <property type="match status" value="1"/>
</dbReference>
<protein>
    <submittedName>
        <fullName evidence="5">Phosphate ABC transporter ATP-binding protein</fullName>
    </submittedName>
</protein>
<evidence type="ECO:0000256" key="3">
    <source>
        <dbReference type="ARBA" id="ARBA00022840"/>
    </source>
</evidence>
<dbReference type="CDD" id="cd03260">
    <property type="entry name" value="ABC_PstB_phosphate_transporter"/>
    <property type="match status" value="1"/>
</dbReference>
<dbReference type="InterPro" id="IPR005670">
    <property type="entry name" value="PstB-like"/>
</dbReference>